<protein>
    <submittedName>
        <fullName evidence="4 5">Rho GTPase-activating protein 1</fullName>
    </submittedName>
</protein>
<evidence type="ECO:0000313" key="5">
    <source>
        <dbReference type="RefSeq" id="XP_053532574.1"/>
    </source>
</evidence>
<accession>A0A2D0Q6Z6</accession>
<dbReference type="PROSITE" id="PS50238">
    <property type="entry name" value="RHOGAP"/>
    <property type="match status" value="1"/>
</dbReference>
<dbReference type="GO" id="GO:0005096">
    <property type="term" value="F:GTPase activator activity"/>
    <property type="evidence" value="ECO:0007669"/>
    <property type="project" value="TreeGrafter"/>
</dbReference>
<dbReference type="GO" id="GO:0007264">
    <property type="term" value="P:small GTPase-mediated signal transduction"/>
    <property type="evidence" value="ECO:0007669"/>
    <property type="project" value="TreeGrafter"/>
</dbReference>
<organism evidence="3 4">
    <name type="scientific">Ictalurus punctatus</name>
    <name type="common">Channel catfish</name>
    <name type="synonym">Silurus punctatus</name>
    <dbReference type="NCBI Taxonomy" id="7998"/>
    <lineage>
        <taxon>Eukaryota</taxon>
        <taxon>Metazoa</taxon>
        <taxon>Chordata</taxon>
        <taxon>Craniata</taxon>
        <taxon>Vertebrata</taxon>
        <taxon>Euteleostomi</taxon>
        <taxon>Actinopterygii</taxon>
        <taxon>Neopterygii</taxon>
        <taxon>Teleostei</taxon>
        <taxon>Ostariophysi</taxon>
        <taxon>Siluriformes</taxon>
        <taxon>Ictaluridae</taxon>
        <taxon>Ictalurus</taxon>
    </lineage>
</organism>
<keyword evidence="3" id="KW-1185">Reference proteome</keyword>
<dbReference type="CTD" id="392"/>
<dbReference type="CDD" id="cd00170">
    <property type="entry name" value="SEC14"/>
    <property type="match status" value="1"/>
</dbReference>
<dbReference type="PROSITE" id="PS50191">
    <property type="entry name" value="CRAL_TRIO"/>
    <property type="match status" value="1"/>
</dbReference>
<proteinExistence type="predicted"/>
<dbReference type="InterPro" id="IPR001251">
    <property type="entry name" value="CRAL-TRIO_dom"/>
</dbReference>
<dbReference type="OMA" id="SHNPDCD"/>
<evidence type="ECO:0000313" key="3">
    <source>
        <dbReference type="Proteomes" id="UP000221080"/>
    </source>
</evidence>
<dbReference type="Pfam" id="PF13716">
    <property type="entry name" value="CRAL_TRIO_2"/>
    <property type="match status" value="1"/>
</dbReference>
<dbReference type="GO" id="GO:2001136">
    <property type="term" value="P:negative regulation of endocytic recycling"/>
    <property type="evidence" value="ECO:0007669"/>
    <property type="project" value="TreeGrafter"/>
</dbReference>
<dbReference type="SMART" id="SM00324">
    <property type="entry name" value="RhoGAP"/>
    <property type="match status" value="1"/>
</dbReference>
<dbReference type="PANTHER" id="PTHR45808:SF6">
    <property type="entry name" value="RHO GTPASE-ACTIVATING PROTEIN 1"/>
    <property type="match status" value="1"/>
</dbReference>
<dbReference type="Gene3D" id="3.40.525.10">
    <property type="entry name" value="CRAL-TRIO lipid binding domain"/>
    <property type="match status" value="1"/>
</dbReference>
<evidence type="ECO:0000313" key="4">
    <source>
        <dbReference type="RefSeq" id="XP_017314077.1"/>
    </source>
</evidence>
<dbReference type="STRING" id="7998.ENSIPUP00000001894"/>
<reference evidence="3" key="1">
    <citation type="journal article" date="2016" name="Nat. Commun.">
        <title>The channel catfish genome sequence provides insights into the evolution of scale formation in teleosts.</title>
        <authorList>
            <person name="Liu Z."/>
            <person name="Liu S."/>
            <person name="Yao J."/>
            <person name="Bao L."/>
            <person name="Zhang J."/>
            <person name="Li Y."/>
            <person name="Jiang C."/>
            <person name="Sun L."/>
            <person name="Wang R."/>
            <person name="Zhang Y."/>
            <person name="Zhou T."/>
            <person name="Zeng Q."/>
            <person name="Fu Q."/>
            <person name="Gao S."/>
            <person name="Li N."/>
            <person name="Koren S."/>
            <person name="Jiang Y."/>
            <person name="Zimin A."/>
            <person name="Xu P."/>
            <person name="Phillippy A.M."/>
            <person name="Geng X."/>
            <person name="Song L."/>
            <person name="Sun F."/>
            <person name="Li C."/>
            <person name="Wang X."/>
            <person name="Chen A."/>
            <person name="Jin Y."/>
            <person name="Yuan Z."/>
            <person name="Yang Y."/>
            <person name="Tan S."/>
            <person name="Peatman E."/>
            <person name="Lu J."/>
            <person name="Qin Z."/>
            <person name="Dunham R."/>
            <person name="Li Z."/>
            <person name="Sonstegard T."/>
            <person name="Feng J."/>
            <person name="Danzmann R.G."/>
            <person name="Schroeder S."/>
            <person name="Scheffler B."/>
            <person name="Duke M.V."/>
            <person name="Ballard L."/>
            <person name="Kucuktas H."/>
            <person name="Kaltenboeck L."/>
            <person name="Liu H."/>
            <person name="Armbruster J."/>
            <person name="Xie Y."/>
            <person name="Kirby M.L."/>
            <person name="Tian Y."/>
            <person name="Flanagan M.E."/>
            <person name="Mu W."/>
            <person name="Waldbieser G.C."/>
        </authorList>
    </citation>
    <scope>NUCLEOTIDE SEQUENCE [LARGE SCALE GENOMIC DNA]</scope>
    <source>
        <strain evidence="3">SDA103</strain>
    </source>
</reference>
<feature type="domain" description="Rho-GAP" evidence="2">
    <location>
        <begin position="245"/>
        <end position="432"/>
    </location>
</feature>
<dbReference type="InterPro" id="IPR008936">
    <property type="entry name" value="Rho_GTPase_activation_prot"/>
</dbReference>
<dbReference type="FunFam" id="3.40.525.10:FF:000007">
    <property type="entry name" value="rho GTPase-activating protein 1"/>
    <property type="match status" value="1"/>
</dbReference>
<dbReference type="AlphaFoldDB" id="A0A2D0Q6Z6"/>
<dbReference type="Proteomes" id="UP000221080">
    <property type="component" value="Chromosome 27"/>
</dbReference>
<dbReference type="Gene3D" id="1.10.555.10">
    <property type="entry name" value="Rho GTPase activation protein"/>
    <property type="match status" value="1"/>
</dbReference>
<dbReference type="InterPro" id="IPR000198">
    <property type="entry name" value="RhoGAP_dom"/>
</dbReference>
<dbReference type="RefSeq" id="XP_053532574.1">
    <property type="nucleotide sequence ID" value="XM_053676599.1"/>
</dbReference>
<dbReference type="PANTHER" id="PTHR45808">
    <property type="entry name" value="RHO GTPASE-ACTIVATING PROTEIN 68F"/>
    <property type="match status" value="1"/>
</dbReference>
<sequence length="434" mass="49494">MSSDLLVDLHDELGGDDSPSAALDQLKLVPEKQWPQDDPVSVSKSATDIKSLTEGSHLAWDDPFYDIARHQIVEVAGDDNFGRKVIVFSACRMPPQHQLNHHMLLMYLKQTLDKYVESDYTLIYFHHGMTSENKLSLSWLRDAYREFERKYKKNIKAFYIVHPTMFIRTVLIFFKPLISFKFGRKVHYVNYLSELEEIVKCDQLVIPSRVRAYDDKIRMNLKPSVVPGPISPAHSPPLPFQQFGVSLSALRDRGADSDGIPLVMRDTITFLQEKGLQTEGIFRRSANVNLVKSIQLKYNSGEQVNFFEIDDVHLAAVILKTFLRELPEPLLTYNLYDEVVTFHRVDSASQAVTIQSMLMSLPEENYASLRFLVQFLAQVSAESEMNKMTNTNLAVVFGPNLLWGQDAAMTLSSIGPINNFTRALLDLHEEVFSQ</sequence>
<dbReference type="GeneTree" id="ENSGT00940000160630"/>
<reference evidence="4 5" key="2">
    <citation type="submission" date="2025-04" db="UniProtKB">
        <authorList>
            <consortium name="RefSeq"/>
        </authorList>
    </citation>
    <scope>IDENTIFICATION</scope>
    <source>
        <tissue evidence="4 5">Blood</tissue>
    </source>
</reference>
<dbReference type="InterPro" id="IPR049592">
    <property type="entry name" value="ARHGAP1_RhoGAP"/>
</dbReference>
<gene>
    <name evidence="4 5" type="primary">arhgap1</name>
</gene>
<evidence type="ECO:0000259" key="1">
    <source>
        <dbReference type="PROSITE" id="PS50191"/>
    </source>
</evidence>
<dbReference type="GeneID" id="108259269"/>
<dbReference type="OrthoDB" id="19923at2759"/>
<evidence type="ECO:0000259" key="2">
    <source>
        <dbReference type="PROSITE" id="PS50238"/>
    </source>
</evidence>
<dbReference type="InterPro" id="IPR036865">
    <property type="entry name" value="CRAL-TRIO_dom_sf"/>
</dbReference>
<dbReference type="KEGG" id="ipu:108259269"/>
<dbReference type="SMART" id="SM00516">
    <property type="entry name" value="SEC14"/>
    <property type="match status" value="1"/>
</dbReference>
<dbReference type="SUPFAM" id="SSF48350">
    <property type="entry name" value="GTPase activation domain, GAP"/>
    <property type="match status" value="1"/>
</dbReference>
<name>A0A2D0Q6Z6_ICTPU</name>
<feature type="domain" description="CRAL-TRIO" evidence="1">
    <location>
        <begin position="63"/>
        <end position="218"/>
    </location>
</feature>
<dbReference type="SUPFAM" id="SSF52087">
    <property type="entry name" value="CRAL/TRIO domain"/>
    <property type="match status" value="1"/>
</dbReference>
<dbReference type="RefSeq" id="XP_017314077.1">
    <property type="nucleotide sequence ID" value="XM_017458588.3"/>
</dbReference>
<dbReference type="CDD" id="cd04404">
    <property type="entry name" value="RhoGAP-p50rhoGAP"/>
    <property type="match status" value="1"/>
</dbReference>
<dbReference type="Pfam" id="PF00620">
    <property type="entry name" value="RhoGAP"/>
    <property type="match status" value="1"/>
</dbReference>
<dbReference type="GO" id="GO:0005737">
    <property type="term" value="C:cytoplasm"/>
    <property type="evidence" value="ECO:0007669"/>
    <property type="project" value="TreeGrafter"/>
</dbReference>